<feature type="non-terminal residue" evidence="1">
    <location>
        <position position="36"/>
    </location>
</feature>
<sequence>MQAKKKVLLMILDGWGIGHGDRADVISQVAPHRLRE</sequence>
<evidence type="ECO:0008006" key="2">
    <source>
        <dbReference type="Google" id="ProtNLM"/>
    </source>
</evidence>
<evidence type="ECO:0000313" key="1">
    <source>
        <dbReference type="EMBL" id="EJW99986.1"/>
    </source>
</evidence>
<comment type="caution">
    <text evidence="1">The sequence shown here is derived from an EMBL/GenBank/DDBJ whole genome shotgun (WGS) entry which is preliminary data.</text>
</comment>
<dbReference type="EMBL" id="AMCI01003575">
    <property type="protein sequence ID" value="EJW99986.1"/>
    <property type="molecule type" value="Genomic_DNA"/>
</dbReference>
<organism evidence="1">
    <name type="scientific">gut metagenome</name>
    <dbReference type="NCBI Taxonomy" id="749906"/>
    <lineage>
        <taxon>unclassified sequences</taxon>
        <taxon>metagenomes</taxon>
        <taxon>organismal metagenomes</taxon>
    </lineage>
</organism>
<name>J9FYA9_9ZZZZ</name>
<accession>J9FYA9</accession>
<reference evidence="1" key="1">
    <citation type="journal article" date="2012" name="PLoS ONE">
        <title>Gene sets for utilization of primary and secondary nutrition supplies in the distal gut of endangered iberian lynx.</title>
        <authorList>
            <person name="Alcaide M."/>
            <person name="Messina E."/>
            <person name="Richter M."/>
            <person name="Bargiela R."/>
            <person name="Peplies J."/>
            <person name="Huws S.A."/>
            <person name="Newbold C.J."/>
            <person name="Golyshin P.N."/>
            <person name="Simon M.A."/>
            <person name="Lopez G."/>
            <person name="Yakimov M.M."/>
            <person name="Ferrer M."/>
        </authorList>
    </citation>
    <scope>NUCLEOTIDE SEQUENCE</scope>
</reference>
<proteinExistence type="predicted"/>
<protein>
    <recommendedName>
        <fullName evidence="2">2,3-bisphosphoglycerate-independent phosphoglycerate mutase</fullName>
    </recommendedName>
</protein>
<gene>
    <name evidence="1" type="ORF">EVA_11908</name>
</gene>
<dbReference type="AlphaFoldDB" id="J9FYA9"/>